<dbReference type="InterPro" id="IPR011009">
    <property type="entry name" value="Kinase-like_dom_sf"/>
</dbReference>
<dbReference type="EMBL" id="HBNR01066771">
    <property type="protein sequence ID" value="CAE4639152.1"/>
    <property type="molecule type" value="Transcribed_RNA"/>
</dbReference>
<sequence>MAQAILAWRSRRQSTAARRSPEAMGGRPSCGCESSAEELPMVGRFFPNCCEDMEDARVVNFEEAVFDAQSSRPSDNEIRPISCGNKDFVAMGVVPLGWEITADEVPEGFSFLGGTACVIQKTDMDPSSRKHILLAMPEWAVDVDLAYRLAQLTTCLELDSRVCRLWRVSCVHTFNTVVFEFEAPQGEPLSRWLQRCGHIPEDGAVELCRGLLHVVSHLQGVRLCLWGLIHTSMTYVDHGASFATVLPVACLFSFHGAKCAAVTMCDRCADLCLTPEMERAITVSDRALLQEPEARSAADNYAVAALVLRAIAKVGPEDACWAFVSESVSEAAADLLSKALCRDYAWRLTPQNALVHRWLRPCAQVG</sequence>
<name>A0A6T1J6C5_9DINO</name>
<evidence type="ECO:0000313" key="3">
    <source>
        <dbReference type="EMBL" id="CAE4639154.1"/>
    </source>
</evidence>
<dbReference type="AlphaFoldDB" id="A0A6T1J6C5"/>
<protein>
    <recommendedName>
        <fullName evidence="4">Protein kinase domain-containing protein</fullName>
    </recommendedName>
</protein>
<proteinExistence type="predicted"/>
<organism evidence="3">
    <name type="scientific">Alexandrium monilatum</name>
    <dbReference type="NCBI Taxonomy" id="311494"/>
    <lineage>
        <taxon>Eukaryota</taxon>
        <taxon>Sar</taxon>
        <taxon>Alveolata</taxon>
        <taxon>Dinophyceae</taxon>
        <taxon>Gonyaulacales</taxon>
        <taxon>Pyrocystaceae</taxon>
        <taxon>Alexandrium</taxon>
    </lineage>
</organism>
<evidence type="ECO:0000256" key="1">
    <source>
        <dbReference type="SAM" id="MobiDB-lite"/>
    </source>
</evidence>
<gene>
    <name evidence="2" type="ORF">AMON00008_LOCUS47173</name>
    <name evidence="3" type="ORF">AMON00008_LOCUS47174</name>
</gene>
<feature type="region of interest" description="Disordered" evidence="1">
    <location>
        <begin position="9"/>
        <end position="29"/>
    </location>
</feature>
<evidence type="ECO:0000313" key="2">
    <source>
        <dbReference type="EMBL" id="CAE4639152.1"/>
    </source>
</evidence>
<accession>A0A6T1J6C5</accession>
<reference evidence="3" key="1">
    <citation type="submission" date="2021-01" db="EMBL/GenBank/DDBJ databases">
        <authorList>
            <person name="Corre E."/>
            <person name="Pelletier E."/>
            <person name="Niang G."/>
            <person name="Scheremetjew M."/>
            <person name="Finn R."/>
            <person name="Kale V."/>
            <person name="Holt S."/>
            <person name="Cochrane G."/>
            <person name="Meng A."/>
            <person name="Brown T."/>
            <person name="Cohen L."/>
        </authorList>
    </citation>
    <scope>NUCLEOTIDE SEQUENCE</scope>
    <source>
        <strain evidence="3">CCMP3105</strain>
    </source>
</reference>
<dbReference type="SUPFAM" id="SSF56112">
    <property type="entry name" value="Protein kinase-like (PK-like)"/>
    <property type="match status" value="1"/>
</dbReference>
<evidence type="ECO:0008006" key="4">
    <source>
        <dbReference type="Google" id="ProtNLM"/>
    </source>
</evidence>
<dbReference type="EMBL" id="HBNR01066772">
    <property type="protein sequence ID" value="CAE4639154.1"/>
    <property type="molecule type" value="Transcribed_RNA"/>
</dbReference>